<organism evidence="4 5">
    <name type="scientific">Danaus plexippus plexippus</name>
    <dbReference type="NCBI Taxonomy" id="278856"/>
    <lineage>
        <taxon>Eukaryota</taxon>
        <taxon>Metazoa</taxon>
        <taxon>Ecdysozoa</taxon>
        <taxon>Arthropoda</taxon>
        <taxon>Hexapoda</taxon>
        <taxon>Insecta</taxon>
        <taxon>Pterygota</taxon>
        <taxon>Neoptera</taxon>
        <taxon>Endopterygota</taxon>
        <taxon>Lepidoptera</taxon>
        <taxon>Glossata</taxon>
        <taxon>Ditrysia</taxon>
        <taxon>Papilionoidea</taxon>
        <taxon>Nymphalidae</taxon>
        <taxon>Danainae</taxon>
        <taxon>Danaini</taxon>
        <taxon>Danaina</taxon>
        <taxon>Danaus</taxon>
        <taxon>Danaus</taxon>
    </lineage>
</organism>
<protein>
    <submittedName>
        <fullName evidence="4">Larval cuticle protein LCP-17</fullName>
    </submittedName>
</protein>
<dbReference type="GO" id="GO:0042302">
    <property type="term" value="F:structural constituent of cuticle"/>
    <property type="evidence" value="ECO:0007669"/>
    <property type="project" value="UniProtKB-UniRule"/>
</dbReference>
<evidence type="ECO:0000313" key="5">
    <source>
        <dbReference type="Proteomes" id="UP000007151"/>
    </source>
</evidence>
<gene>
    <name evidence="4" type="ORF">KGM_215590</name>
</gene>
<dbReference type="KEGG" id="dpl:KGM_215590"/>
<dbReference type="Proteomes" id="UP000007151">
    <property type="component" value="Unassembled WGS sequence"/>
</dbReference>
<dbReference type="InterPro" id="IPR000618">
    <property type="entry name" value="Insect_cuticle"/>
</dbReference>
<dbReference type="InParanoid" id="A0A212EVB2"/>
<accession>A0A212EVB2</accession>
<keyword evidence="1" id="KW-0732">Signal</keyword>
<feature type="region of interest" description="Disordered" evidence="3">
    <location>
        <begin position="195"/>
        <end position="216"/>
    </location>
</feature>
<dbReference type="EMBL" id="AGBW02012225">
    <property type="protein sequence ID" value="OWR45397.1"/>
    <property type="molecule type" value="Genomic_DNA"/>
</dbReference>
<dbReference type="PROSITE" id="PS51155">
    <property type="entry name" value="CHIT_BIND_RR_2"/>
    <property type="match status" value="1"/>
</dbReference>
<evidence type="ECO:0000256" key="1">
    <source>
        <dbReference type="ARBA" id="ARBA00022729"/>
    </source>
</evidence>
<evidence type="ECO:0000313" key="4">
    <source>
        <dbReference type="EMBL" id="OWR45397.1"/>
    </source>
</evidence>
<sequence>MALASAAPNVGPIQGRAAELAATRALPALDYEEVRDEFGQFAGIDGNHMEGNHLPTTPKPISEAPALSPEQPESVPIMQEVESESEEVLVLSLILPALMVLTSAAPSVGPIQGRADQLSATRALPALDYEEVRDEYGQFALRYVTAEGIVVSERGRLVPNLKGDGYVLITEGEISYIGDDGKTYVTKFTAGIDGNHVQGDHLPTTPKSIVPEAPVA</sequence>
<dbReference type="eggNOG" id="ENOG502SW49">
    <property type="taxonomic scope" value="Eukaryota"/>
</dbReference>
<dbReference type="STRING" id="278856.A0A212EVB2"/>
<proteinExistence type="predicted"/>
<keyword evidence="2" id="KW-0193">Cuticle</keyword>
<evidence type="ECO:0000256" key="2">
    <source>
        <dbReference type="PROSITE-ProRule" id="PRU00497"/>
    </source>
</evidence>
<feature type="region of interest" description="Disordered" evidence="3">
    <location>
        <begin position="44"/>
        <end position="69"/>
    </location>
</feature>
<dbReference type="AlphaFoldDB" id="A0A212EVB2"/>
<comment type="caution">
    <text evidence="4">The sequence shown here is derived from an EMBL/GenBank/DDBJ whole genome shotgun (WGS) entry which is preliminary data.</text>
</comment>
<dbReference type="Pfam" id="PF00379">
    <property type="entry name" value="Chitin_bind_4"/>
    <property type="match status" value="1"/>
</dbReference>
<reference evidence="4 5" key="1">
    <citation type="journal article" date="2011" name="Cell">
        <title>The monarch butterfly genome yields insights into long-distance migration.</title>
        <authorList>
            <person name="Zhan S."/>
            <person name="Merlin C."/>
            <person name="Boore J.L."/>
            <person name="Reppert S.M."/>
        </authorList>
    </citation>
    <scope>NUCLEOTIDE SEQUENCE [LARGE SCALE GENOMIC DNA]</scope>
    <source>
        <strain evidence="4">F-2</strain>
    </source>
</reference>
<keyword evidence="5" id="KW-1185">Reference proteome</keyword>
<name>A0A212EVB2_DANPL</name>
<evidence type="ECO:0000256" key="3">
    <source>
        <dbReference type="SAM" id="MobiDB-lite"/>
    </source>
</evidence>